<organism evidence="1 2">
    <name type="scientific">Duncaniella dubosii</name>
    <dbReference type="NCBI Taxonomy" id="2518971"/>
    <lineage>
        <taxon>Bacteria</taxon>
        <taxon>Pseudomonadati</taxon>
        <taxon>Bacteroidota</taxon>
        <taxon>Bacteroidia</taxon>
        <taxon>Bacteroidales</taxon>
        <taxon>Muribaculaceae</taxon>
        <taxon>Duncaniella</taxon>
    </lineage>
</organism>
<evidence type="ECO:0008006" key="3">
    <source>
        <dbReference type="Google" id="ProtNLM"/>
    </source>
</evidence>
<name>A0A4P7W6V4_9BACT</name>
<accession>A0A4P7W6V4</accession>
<protein>
    <recommendedName>
        <fullName evidence="3">Anti-restriction protein</fullName>
    </recommendedName>
</protein>
<evidence type="ECO:0000313" key="1">
    <source>
        <dbReference type="EMBL" id="QCD43702.1"/>
    </source>
</evidence>
<dbReference type="EMBL" id="CP039396">
    <property type="protein sequence ID" value="QCD43702.1"/>
    <property type="molecule type" value="Genomic_DNA"/>
</dbReference>
<dbReference type="Proteomes" id="UP000297149">
    <property type="component" value="Chromosome"/>
</dbReference>
<keyword evidence="2" id="KW-1185">Reference proteome</keyword>
<reference evidence="2" key="1">
    <citation type="submission" date="2019-02" db="EMBL/GenBank/DDBJ databases">
        <title>Isolation and identification of novel species under the genus Muribaculum.</title>
        <authorList>
            <person name="Miyake S."/>
            <person name="Ding Y."/>
            <person name="Low A."/>
            <person name="Soh M."/>
            <person name="Seedorf H."/>
        </authorList>
    </citation>
    <scope>NUCLEOTIDE SEQUENCE [LARGE SCALE GENOMIC DNA]</scope>
    <source>
        <strain evidence="2">H5</strain>
    </source>
</reference>
<dbReference type="AlphaFoldDB" id="A0A4P7W6V4"/>
<dbReference type="KEGG" id="ddb:E7747_11480"/>
<sequence length="165" mass="19760">MNLNEAELTVTTQYMIDISQRTDYNMTLSDYGDMQEFLCCCSELFPQERHPQYRYVAWDNIPSILINREWLCPNFFDIRDAFDQLDDEDMADFERWCARYGYDLRTDNPHLLVAHYRNMYGDNVSYNAECYLPDTDNESSSCICYPEGWFDQNLLRQEIFGDNYD</sequence>
<proteinExistence type="predicted"/>
<dbReference type="RefSeq" id="WP_136417109.1">
    <property type="nucleotide sequence ID" value="NZ_CP039396.1"/>
</dbReference>
<gene>
    <name evidence="1" type="ORF">E7747_11480</name>
</gene>
<evidence type="ECO:0000313" key="2">
    <source>
        <dbReference type="Proteomes" id="UP000297149"/>
    </source>
</evidence>